<protein>
    <recommendedName>
        <fullName evidence="3">Amidoligase enzyme</fullName>
    </recommendedName>
</protein>
<organism evidence="1 2">
    <name type="scientific">Desulforamulus ruminis (strain ATCC 23193 / DSM 2154 / NCIMB 8452 / DL)</name>
    <name type="common">Desulfotomaculum ruminis</name>
    <dbReference type="NCBI Taxonomy" id="696281"/>
    <lineage>
        <taxon>Bacteria</taxon>
        <taxon>Bacillati</taxon>
        <taxon>Bacillota</taxon>
        <taxon>Clostridia</taxon>
        <taxon>Eubacteriales</taxon>
        <taxon>Peptococcaceae</taxon>
        <taxon>Desulforamulus</taxon>
    </lineage>
</organism>
<dbReference type="AlphaFoldDB" id="F6DTW8"/>
<reference evidence="2" key="1">
    <citation type="submission" date="2011-05" db="EMBL/GenBank/DDBJ databases">
        <title>Complete sequence of Desulfotomaculum ruminis DSM 2154.</title>
        <authorList>
            <person name="Lucas S."/>
            <person name="Copeland A."/>
            <person name="Lapidus A."/>
            <person name="Cheng J.-F."/>
            <person name="Goodwin L."/>
            <person name="Pitluck S."/>
            <person name="Lu M."/>
            <person name="Detter J.C."/>
            <person name="Han C."/>
            <person name="Tapia R."/>
            <person name="Land M."/>
            <person name="Hauser L."/>
            <person name="Kyrpides N."/>
            <person name="Ivanova N."/>
            <person name="Mikhailova N."/>
            <person name="Pagani I."/>
            <person name="Stams A.J.M."/>
            <person name="Plugge C.M."/>
            <person name="Muyzer G."/>
            <person name="Kuever J."/>
            <person name="Parshina S.N."/>
            <person name="Ivanova A.E."/>
            <person name="Nazina T.N."/>
            <person name="Brambilla E."/>
            <person name="Spring S."/>
            <person name="Klenk H.-P."/>
            <person name="Woyke T."/>
        </authorList>
    </citation>
    <scope>NUCLEOTIDE SEQUENCE [LARGE SCALE GENOMIC DNA]</scope>
    <source>
        <strain evidence="2">ATCC 23193 / DSM 2154 / NCIB 8452 / DL</strain>
    </source>
</reference>
<dbReference type="EMBL" id="CP002780">
    <property type="protein sequence ID" value="AEG58986.1"/>
    <property type="molecule type" value="Genomic_DNA"/>
</dbReference>
<name>F6DTW8_DESRL</name>
<reference evidence="1 2" key="2">
    <citation type="journal article" date="2012" name="Stand. Genomic Sci.">
        <title>Complete genome sequence of the sulfate-reducing firmicute Desulfotomaculum ruminis type strain (DL(T)).</title>
        <authorList>
            <person name="Spring S."/>
            <person name="Visser M."/>
            <person name="Lu M."/>
            <person name="Copeland A."/>
            <person name="Lapidus A."/>
            <person name="Lucas S."/>
            <person name="Cheng J.F."/>
            <person name="Han C."/>
            <person name="Tapia R."/>
            <person name="Goodwin L.A."/>
            <person name="Pitluck S."/>
            <person name="Ivanova N."/>
            <person name="Land M."/>
            <person name="Hauser L."/>
            <person name="Larimer F."/>
            <person name="Rohde M."/>
            <person name="Goker M."/>
            <person name="Detter J.C."/>
            <person name="Kyrpides N.C."/>
            <person name="Woyke T."/>
            <person name="Schaap P.J."/>
            <person name="Plugge C.M."/>
            <person name="Muyzer G."/>
            <person name="Kuever J."/>
            <person name="Pereira I.A."/>
            <person name="Parshina S.N."/>
            <person name="Bernier-Latmani R."/>
            <person name="Stams A.J."/>
            <person name="Klenk H.P."/>
        </authorList>
    </citation>
    <scope>NUCLEOTIDE SEQUENCE [LARGE SCALE GENOMIC DNA]</scope>
    <source>
        <strain evidence="2">ATCC 23193 / DSM 2154 / NCIB 8452 / DL</strain>
    </source>
</reference>
<proteinExistence type="predicted"/>
<dbReference type="KEGG" id="dru:Desru_0702"/>
<sequence>MLEIKGLRLPTIKCVGCGAEIPKGTACRYCMGLIDTPKDYSYQRFSIVGKKKKNAPAEVWGFGVEIETLSESPSQLILLKKGFTPCIDSTVTLEWKSPIFQSLLGFKGICKTIEEMDVSHGGSHVHVSVQRKDLFQDHYEEIFHPLADFLYGTSFYEIWGRRDTSYCNLPGSAYKRHSWVNVNTNYSTIEWRLPKFVSAEQYYNLVKWLTNVTWGLDRKLLSKKSPRAIGNWLLNNYQQQMAA</sequence>
<dbReference type="Proteomes" id="UP000009234">
    <property type="component" value="Chromosome"/>
</dbReference>
<dbReference type="OrthoDB" id="9783105at2"/>
<dbReference type="HOGENOM" id="CLU_1141145_0_0_9"/>
<dbReference type="RefSeq" id="WP_013840760.1">
    <property type="nucleotide sequence ID" value="NC_015589.1"/>
</dbReference>
<evidence type="ECO:0000313" key="2">
    <source>
        <dbReference type="Proteomes" id="UP000009234"/>
    </source>
</evidence>
<accession>F6DTW8</accession>
<dbReference type="STRING" id="696281.Desru_0702"/>
<evidence type="ECO:0008006" key="3">
    <source>
        <dbReference type="Google" id="ProtNLM"/>
    </source>
</evidence>
<gene>
    <name evidence="1" type="ordered locus">Desru_0702</name>
</gene>
<evidence type="ECO:0000313" key="1">
    <source>
        <dbReference type="EMBL" id="AEG58986.1"/>
    </source>
</evidence>
<keyword evidence="2" id="KW-1185">Reference proteome</keyword>